<feature type="domain" description="Fibronectin type-III" evidence="3">
    <location>
        <begin position="132"/>
        <end position="223"/>
    </location>
</feature>
<evidence type="ECO:0000259" key="3">
    <source>
        <dbReference type="PROSITE" id="PS50853"/>
    </source>
</evidence>
<evidence type="ECO:0000256" key="2">
    <source>
        <dbReference type="SAM" id="MobiDB-lite"/>
    </source>
</evidence>
<dbReference type="SMART" id="SM00060">
    <property type="entry name" value="FN3"/>
    <property type="match status" value="3"/>
</dbReference>
<accession>A0A6L7D2W8</accession>
<dbReference type="InterPro" id="IPR050991">
    <property type="entry name" value="ECM_Regulatory_Proteins"/>
</dbReference>
<dbReference type="SUPFAM" id="SSF49265">
    <property type="entry name" value="Fibronectin type III"/>
    <property type="match status" value="2"/>
</dbReference>
<dbReference type="Proteomes" id="UP000477070">
    <property type="component" value="Unassembled WGS sequence"/>
</dbReference>
<feature type="domain" description="Fibronectin type-III" evidence="3">
    <location>
        <begin position="36"/>
        <end position="130"/>
    </location>
</feature>
<reference evidence="4 5" key="1">
    <citation type="submission" date="2019-12" db="EMBL/GenBank/DDBJ databases">
        <title>Multi-Generational Helicobacter saguini Isolates.</title>
        <authorList>
            <person name="Mannion A."/>
            <person name="Shen Z."/>
            <person name="Fox J.G."/>
        </authorList>
    </citation>
    <scope>NUCLEOTIDE SEQUENCE [LARGE SCALE GENOMIC DNA]</scope>
    <source>
        <strain evidence="5">16-048 (F4)</strain>
    </source>
</reference>
<sequence length="453" mass="51147">MIRYIPPIIMLLITLNFSACSFTKLNFTKDEIDENLPRVSTFRALPDVTSIGFEWKMPENSQNVSGYVIYRKSEKGEWARVAAIPNAFSTHYYDSKLKQQTEYEYAIATMGLDSKVSRKSEPLKVKTSFIDPVSFVYASNNLASQIKIFWSPSPNPVVKNYIIERKGAKGFVAIGSTSNRMLVEYFDNNLESDKEYEYRILSQSYDGAKSVPSQVVKGKTKAPPPQIANIKTSSDKPKYIDVTWDKSEDKDVLGYNVWVLDSNVDAVPKGAVGYTKIAFVNGTSYKDNINADGAVRFYKVTAVDRFRLESKMGENGVRGNTLEPPPTPKIVRNVLDNNVLTLQWEKLSSPRVEKYVVVKVGASYGEANRFSVKDTKFVDKELKPGVTYTYYVLSVDKLNIESKPSERIEITIELPKEEKVEDNTENLESQTPPKESNQEPNPTLDSDTIDKQT</sequence>
<evidence type="ECO:0000313" key="5">
    <source>
        <dbReference type="Proteomes" id="UP000477070"/>
    </source>
</evidence>
<dbReference type="InterPro" id="IPR003961">
    <property type="entry name" value="FN3_dom"/>
</dbReference>
<dbReference type="InterPro" id="IPR036116">
    <property type="entry name" value="FN3_sf"/>
</dbReference>
<dbReference type="EMBL" id="QBIU01000001">
    <property type="protein sequence ID" value="MWV68537.1"/>
    <property type="molecule type" value="Genomic_DNA"/>
</dbReference>
<dbReference type="PANTHER" id="PTHR46708:SF2">
    <property type="entry name" value="FIBRONECTIN TYPE-III DOMAIN-CONTAINING PROTEIN"/>
    <property type="match status" value="1"/>
</dbReference>
<dbReference type="CDD" id="cd00063">
    <property type="entry name" value="FN3"/>
    <property type="match status" value="1"/>
</dbReference>
<protein>
    <recommendedName>
        <fullName evidence="3">Fibronectin type-III domain-containing protein</fullName>
    </recommendedName>
</protein>
<keyword evidence="1" id="KW-0677">Repeat</keyword>
<dbReference type="AlphaFoldDB" id="A0A6L7D2W8"/>
<gene>
    <name evidence="4" type="ORF">DCO61_00435</name>
</gene>
<feature type="region of interest" description="Disordered" evidence="2">
    <location>
        <begin position="414"/>
        <end position="453"/>
    </location>
</feature>
<dbReference type="PROSITE" id="PS50853">
    <property type="entry name" value="FN3"/>
    <property type="match status" value="3"/>
</dbReference>
<organism evidence="4 5">
    <name type="scientific">Helicobacter saguini</name>
    <dbReference type="NCBI Taxonomy" id="1548018"/>
    <lineage>
        <taxon>Bacteria</taxon>
        <taxon>Pseudomonadati</taxon>
        <taxon>Campylobacterota</taxon>
        <taxon>Epsilonproteobacteria</taxon>
        <taxon>Campylobacterales</taxon>
        <taxon>Helicobacteraceae</taxon>
        <taxon>Helicobacter</taxon>
    </lineage>
</organism>
<feature type="compositionally biased region" description="Polar residues" evidence="2">
    <location>
        <begin position="426"/>
        <end position="446"/>
    </location>
</feature>
<proteinExistence type="predicted"/>
<dbReference type="RefSeq" id="WP_160659250.1">
    <property type="nucleotide sequence ID" value="NZ_QBIU01000001.1"/>
</dbReference>
<feature type="domain" description="Fibronectin type-III" evidence="3">
    <location>
        <begin position="325"/>
        <end position="415"/>
    </location>
</feature>
<name>A0A6L7D2W8_9HELI</name>
<evidence type="ECO:0000313" key="4">
    <source>
        <dbReference type="EMBL" id="MWV68537.1"/>
    </source>
</evidence>
<comment type="caution">
    <text evidence="4">The sequence shown here is derived from an EMBL/GenBank/DDBJ whole genome shotgun (WGS) entry which is preliminary data.</text>
</comment>
<dbReference type="PANTHER" id="PTHR46708">
    <property type="entry name" value="TENASCIN"/>
    <property type="match status" value="1"/>
</dbReference>
<dbReference type="Gene3D" id="2.60.40.10">
    <property type="entry name" value="Immunoglobulins"/>
    <property type="match status" value="4"/>
</dbReference>
<evidence type="ECO:0000256" key="1">
    <source>
        <dbReference type="ARBA" id="ARBA00022737"/>
    </source>
</evidence>
<dbReference type="InterPro" id="IPR013783">
    <property type="entry name" value="Ig-like_fold"/>
</dbReference>